<dbReference type="GO" id="GO:0016301">
    <property type="term" value="F:kinase activity"/>
    <property type="evidence" value="ECO:0007669"/>
    <property type="project" value="UniProtKB-KW"/>
</dbReference>
<keyword evidence="2" id="KW-0808">Transferase</keyword>
<comment type="similarity">
    <text evidence="1">Belongs to the carbohydrate kinase PfkB family.</text>
</comment>
<dbReference type="InterPro" id="IPR011611">
    <property type="entry name" value="PfkB_dom"/>
</dbReference>
<evidence type="ECO:0000256" key="1">
    <source>
        <dbReference type="ARBA" id="ARBA00010688"/>
    </source>
</evidence>
<dbReference type="SUPFAM" id="SSF53613">
    <property type="entry name" value="Ribokinase-like"/>
    <property type="match status" value="1"/>
</dbReference>
<evidence type="ECO:0000256" key="2">
    <source>
        <dbReference type="ARBA" id="ARBA00022679"/>
    </source>
</evidence>
<evidence type="ECO:0000256" key="4">
    <source>
        <dbReference type="SAM" id="MobiDB-lite"/>
    </source>
</evidence>
<keyword evidence="7" id="KW-1185">Reference proteome</keyword>
<evidence type="ECO:0000256" key="3">
    <source>
        <dbReference type="ARBA" id="ARBA00022777"/>
    </source>
</evidence>
<organism evidence="6 7">
    <name type="scientific">Ilex paraguariensis</name>
    <name type="common">yerba mate</name>
    <dbReference type="NCBI Taxonomy" id="185542"/>
    <lineage>
        <taxon>Eukaryota</taxon>
        <taxon>Viridiplantae</taxon>
        <taxon>Streptophyta</taxon>
        <taxon>Embryophyta</taxon>
        <taxon>Tracheophyta</taxon>
        <taxon>Spermatophyta</taxon>
        <taxon>Magnoliopsida</taxon>
        <taxon>eudicotyledons</taxon>
        <taxon>Gunneridae</taxon>
        <taxon>Pentapetalae</taxon>
        <taxon>asterids</taxon>
        <taxon>campanulids</taxon>
        <taxon>Aquifoliales</taxon>
        <taxon>Aquifoliaceae</taxon>
        <taxon>Ilex</taxon>
    </lineage>
</organism>
<reference evidence="6 7" key="1">
    <citation type="submission" date="2024-02" db="EMBL/GenBank/DDBJ databases">
        <authorList>
            <person name="Vignale AGUSTIN F."/>
            <person name="Sosa J E."/>
            <person name="Modenutti C."/>
        </authorList>
    </citation>
    <scope>NUCLEOTIDE SEQUENCE [LARGE SCALE GENOMIC DNA]</scope>
</reference>
<dbReference type="EMBL" id="CAUOFW020006824">
    <property type="protein sequence ID" value="CAK9176381.1"/>
    <property type="molecule type" value="Genomic_DNA"/>
</dbReference>
<dbReference type="Proteomes" id="UP001642360">
    <property type="component" value="Unassembled WGS sequence"/>
</dbReference>
<dbReference type="Gene3D" id="3.40.1190.20">
    <property type="match status" value="1"/>
</dbReference>
<name>A0ABC8U4J2_9AQUA</name>
<keyword evidence="3" id="KW-0418">Kinase</keyword>
<proteinExistence type="inferred from homology"/>
<dbReference type="AlphaFoldDB" id="A0ABC8U4J2"/>
<feature type="domain" description="Carbohydrate kinase PfkB" evidence="5">
    <location>
        <begin position="84"/>
        <end position="348"/>
    </location>
</feature>
<dbReference type="InterPro" id="IPR052700">
    <property type="entry name" value="Carb_kinase_PfkB-like"/>
</dbReference>
<dbReference type="Pfam" id="PF00294">
    <property type="entry name" value="PfkB"/>
    <property type="match status" value="1"/>
</dbReference>
<accession>A0ABC8U4J2</accession>
<feature type="compositionally biased region" description="Polar residues" evidence="4">
    <location>
        <begin position="7"/>
        <end position="16"/>
    </location>
</feature>
<gene>
    <name evidence="6" type="ORF">ILEXP_LOCUS46237</name>
</gene>
<feature type="region of interest" description="Disordered" evidence="4">
    <location>
        <begin position="1"/>
        <end position="25"/>
    </location>
</feature>
<dbReference type="CDD" id="cd01168">
    <property type="entry name" value="adenosine_kinase"/>
    <property type="match status" value="1"/>
</dbReference>
<evidence type="ECO:0000313" key="6">
    <source>
        <dbReference type="EMBL" id="CAK9176381.1"/>
    </source>
</evidence>
<comment type="caution">
    <text evidence="6">The sequence shown here is derived from an EMBL/GenBank/DDBJ whole genome shotgun (WGS) entry which is preliminary data.</text>
</comment>
<sequence>MGVEFHPQNNGNTTKEAQGPRCESGGPLILGLQPSALVDHVAKVDWSLLSQIPGERGGSFPVANEELKHILSEVNTHILSLPNDPSSMKTIAGGSVANTVRGLAAGFGISCGILGACGDDEQGKLFVSNMSFYGVDLSRLRMKTESTAQCVCLVDELGNRTMRPCLSSAAKIQADELTREDFKGARWLVLRYAISNLEIIRAAILLAKLEGVLISLDLASFEMVRKFRLPLLQLLESGNIDLCFANEDEAAELVRDEVTSGPEAALEFLAKHCEWAVVTLGTNGCIAKHGNEVVRVPAIGEANATDATGAGDLFASGFFYGLIKGLPLEECCGVGSCSGGSVIRSLGGEVTPENWQWMYKQMQTKGLPVPHPGK</sequence>
<dbReference type="PANTHER" id="PTHR43320:SF1">
    <property type="entry name" value="OS01G0105900 PROTEIN"/>
    <property type="match status" value="1"/>
</dbReference>
<dbReference type="PANTHER" id="PTHR43320">
    <property type="entry name" value="SUGAR KINASE"/>
    <property type="match status" value="1"/>
</dbReference>
<protein>
    <recommendedName>
        <fullName evidence="5">Carbohydrate kinase PfkB domain-containing protein</fullName>
    </recommendedName>
</protein>
<evidence type="ECO:0000259" key="5">
    <source>
        <dbReference type="Pfam" id="PF00294"/>
    </source>
</evidence>
<dbReference type="InterPro" id="IPR029056">
    <property type="entry name" value="Ribokinase-like"/>
</dbReference>
<evidence type="ECO:0000313" key="7">
    <source>
        <dbReference type="Proteomes" id="UP001642360"/>
    </source>
</evidence>